<evidence type="ECO:0000313" key="3">
    <source>
        <dbReference type="Proteomes" id="UP000242418"/>
    </source>
</evidence>
<dbReference type="Proteomes" id="UP000242418">
    <property type="component" value="Unassembled WGS sequence"/>
</dbReference>
<gene>
    <name evidence="2" type="ORF">SAMN05216370_0909</name>
</gene>
<evidence type="ECO:0008006" key="4">
    <source>
        <dbReference type="Google" id="ProtNLM"/>
    </source>
</evidence>
<feature type="compositionally biased region" description="Polar residues" evidence="1">
    <location>
        <begin position="13"/>
        <end position="22"/>
    </location>
</feature>
<protein>
    <recommendedName>
        <fullName evidence="4">Helix-turn-helix domain-containing protein</fullName>
    </recommendedName>
</protein>
<reference evidence="2 3" key="1">
    <citation type="submission" date="2016-10" db="EMBL/GenBank/DDBJ databases">
        <authorList>
            <person name="Varghese N."/>
            <person name="Submissions S."/>
        </authorList>
    </citation>
    <scope>NUCLEOTIDE SEQUENCE [LARGE SCALE GENOMIC DNA]</scope>
    <source>
        <strain evidence="2 3">DSM 17833</strain>
    </source>
</reference>
<dbReference type="EMBL" id="FMTL01000001">
    <property type="protein sequence ID" value="SCW39367.1"/>
    <property type="molecule type" value="Genomic_DNA"/>
</dbReference>
<accession>A0AB37Z3N4</accession>
<proteinExistence type="predicted"/>
<comment type="caution">
    <text evidence="2">The sequence shown here is derived from an EMBL/GenBank/DDBJ whole genome shotgun (WGS) entry which is preliminary data.</text>
</comment>
<name>A0AB37Z3N4_9PSED</name>
<evidence type="ECO:0000313" key="2">
    <source>
        <dbReference type="EMBL" id="SCW39367.1"/>
    </source>
</evidence>
<sequence length="125" mass="13794">MKKASLPIHAEASPSQGQNITSPAELLRKAPSKIARVLVYLRHIDTLNRFEAARKVGDTCLNSTIPALESNHGLTFEHIPEKAANHWGDPCGVTRYRLPASQHEQADKVIAMMFTRRARAQKAAA</sequence>
<evidence type="ECO:0000256" key="1">
    <source>
        <dbReference type="SAM" id="MobiDB-lite"/>
    </source>
</evidence>
<dbReference type="AlphaFoldDB" id="A0AB37Z3N4"/>
<feature type="region of interest" description="Disordered" evidence="1">
    <location>
        <begin position="1"/>
        <end position="23"/>
    </location>
</feature>
<keyword evidence="3" id="KW-1185">Reference proteome</keyword>
<dbReference type="RefSeq" id="WP_090248763.1">
    <property type="nucleotide sequence ID" value="NZ_FMTL01000001.1"/>
</dbReference>
<organism evidence="2 3">
    <name type="scientific">Pseudomonas peli</name>
    <dbReference type="NCBI Taxonomy" id="592361"/>
    <lineage>
        <taxon>Bacteria</taxon>
        <taxon>Pseudomonadati</taxon>
        <taxon>Pseudomonadota</taxon>
        <taxon>Gammaproteobacteria</taxon>
        <taxon>Pseudomonadales</taxon>
        <taxon>Pseudomonadaceae</taxon>
        <taxon>Pseudomonas</taxon>
    </lineage>
</organism>